<evidence type="ECO:0000256" key="4">
    <source>
        <dbReference type="ARBA" id="ARBA00034495"/>
    </source>
</evidence>
<dbReference type="InterPro" id="IPR007951">
    <property type="entry name" value="KRTAP_PMG"/>
</dbReference>
<dbReference type="AlphaFoldDB" id="G1THB0"/>
<comment type="subunit">
    <text evidence="5">Interacts with hair keratins.</text>
</comment>
<dbReference type="STRING" id="9986.ENSOCUP00000016316"/>
<sequence length="304" mass="33389">MSHNQCQSLRSFNAPTLSAITHASNPMSFDDGLCLPSSCYSRTWLLDNFQETCSKSSSCQLTSCEQNLFPGNSCVQRTCFPRIVQTTCSNSKACDKTACQSQSASVVSECASQRCQSGSRQQMGFVAQSRQPASYMAKCSPLKTSVSKNCQTIECESSQCPSQNPESSSCGPMMNVAPGPQHAESSCTYEPTCCITGGLQLPNFFPSSSVLDYKESVAVLVTCRKIIEQASSLTSKVNCFLPLAVKCELLSKLQLRLPRKFLPHPCLLLRCPLLYKCELWRCLLLTQQLSRSCLAHGQKPRDLH</sequence>
<keyword evidence="2" id="KW-0677">Repeat</keyword>
<dbReference type="EMBL" id="AAGW02017627">
    <property type="status" value="NOT_ANNOTATED_CDS"/>
    <property type="molecule type" value="Genomic_DNA"/>
</dbReference>
<dbReference type="PANTHER" id="PTHR23260">
    <property type="entry name" value="KERATIN ASSOCIATED PROTEIN 3-3-RELATED"/>
    <property type="match status" value="1"/>
</dbReference>
<keyword evidence="3 5" id="KW-0416">Keratin</keyword>
<evidence type="ECO:0000256" key="5">
    <source>
        <dbReference type="RuleBase" id="RU369044"/>
    </source>
</evidence>
<reference evidence="6" key="2">
    <citation type="submission" date="2025-08" db="UniProtKB">
        <authorList>
            <consortium name="Ensembl"/>
        </authorList>
    </citation>
    <scope>IDENTIFICATION</scope>
    <source>
        <strain evidence="6">Thorbecke</strain>
    </source>
</reference>
<dbReference type="PaxDb" id="9986-ENSOCUP00000014701"/>
<evidence type="ECO:0000256" key="3">
    <source>
        <dbReference type="ARBA" id="ARBA00022744"/>
    </source>
</evidence>
<comment type="similarity">
    <text evidence="4 5">Belongs to the PMG family.</text>
</comment>
<name>G1THB0_RABIT</name>
<dbReference type="HOGENOM" id="CLU_1312603_0_0_1"/>
<reference evidence="6 7" key="1">
    <citation type="journal article" date="2011" name="Nature">
        <title>A high-resolution map of human evolutionary constraint using 29 mammals.</title>
        <authorList>
            <person name="Lindblad-Toh K."/>
            <person name="Garber M."/>
            <person name="Zuk O."/>
            <person name="Lin M.F."/>
            <person name="Parker B.J."/>
            <person name="Washietl S."/>
            <person name="Kheradpour P."/>
            <person name="Ernst J."/>
            <person name="Jordan G."/>
            <person name="Mauceli E."/>
            <person name="Ward L.D."/>
            <person name="Lowe C.B."/>
            <person name="Holloway A.K."/>
            <person name="Clamp M."/>
            <person name="Gnerre S."/>
            <person name="Alfoldi J."/>
            <person name="Beal K."/>
            <person name="Chang J."/>
            <person name="Clawson H."/>
            <person name="Cuff J."/>
            <person name="Di Palma F."/>
            <person name="Fitzgerald S."/>
            <person name="Flicek P."/>
            <person name="Guttman M."/>
            <person name="Hubisz M.J."/>
            <person name="Jaffe D.B."/>
            <person name="Jungreis I."/>
            <person name="Kent W.J."/>
            <person name="Kostka D."/>
            <person name="Lara M."/>
            <person name="Martins A.L."/>
            <person name="Massingham T."/>
            <person name="Moltke I."/>
            <person name="Raney B.J."/>
            <person name="Rasmussen M.D."/>
            <person name="Robinson J."/>
            <person name="Stark A."/>
            <person name="Vilella A.J."/>
            <person name="Wen J."/>
            <person name="Xie X."/>
            <person name="Zody M.C."/>
            <person name="Baldwin J."/>
            <person name="Bloom T."/>
            <person name="Chin C.W."/>
            <person name="Heiman D."/>
            <person name="Nicol R."/>
            <person name="Nusbaum C."/>
            <person name="Young S."/>
            <person name="Wilkinson J."/>
            <person name="Worley K.C."/>
            <person name="Kovar C.L."/>
            <person name="Muzny D.M."/>
            <person name="Gibbs R.A."/>
            <person name="Cree A."/>
            <person name="Dihn H.H."/>
            <person name="Fowler G."/>
            <person name="Jhangiani S."/>
            <person name="Joshi V."/>
            <person name="Lee S."/>
            <person name="Lewis L.R."/>
            <person name="Nazareth L.V."/>
            <person name="Okwuonu G."/>
            <person name="Santibanez J."/>
            <person name="Warren W.C."/>
            <person name="Mardis E.R."/>
            <person name="Weinstock G.M."/>
            <person name="Wilson R.K."/>
            <person name="Delehaunty K."/>
            <person name="Dooling D."/>
            <person name="Fronik C."/>
            <person name="Fulton L."/>
            <person name="Fulton B."/>
            <person name="Graves T."/>
            <person name="Minx P."/>
            <person name="Sodergren E."/>
            <person name="Birney E."/>
            <person name="Margulies E.H."/>
            <person name="Herrero J."/>
            <person name="Green E.D."/>
            <person name="Haussler D."/>
            <person name="Siepel A."/>
            <person name="Goldman N."/>
            <person name="Pollard K.S."/>
            <person name="Pedersen J.S."/>
            <person name="Lander E.S."/>
            <person name="Kellis M."/>
        </authorList>
    </citation>
    <scope>NUCLEOTIDE SEQUENCE [LARGE SCALE GENOMIC DNA]</scope>
    <source>
        <strain evidence="6 7">Thorbecke inbred</strain>
    </source>
</reference>
<dbReference type="Bgee" id="ENSOCUG00000008319">
    <property type="expression patterns" value="Expressed in autopod skin and 1 other cell type or tissue"/>
</dbReference>
<dbReference type="GO" id="GO:0005198">
    <property type="term" value="F:structural molecule activity"/>
    <property type="evidence" value="ECO:0007669"/>
    <property type="project" value="InterPro"/>
</dbReference>
<reference evidence="6" key="3">
    <citation type="submission" date="2025-09" db="UniProtKB">
        <authorList>
            <consortium name="Ensembl"/>
        </authorList>
    </citation>
    <scope>IDENTIFICATION</scope>
    <source>
        <strain evidence="6">Thorbecke</strain>
    </source>
</reference>
<accession>G1THB0</accession>
<dbReference type="InParanoid" id="G1THB0"/>
<dbReference type="GeneTree" id="ENSGT00730000111539"/>
<evidence type="ECO:0000256" key="2">
    <source>
        <dbReference type="ARBA" id="ARBA00022737"/>
    </source>
</evidence>
<dbReference type="eggNOG" id="ENOG502SVJ1">
    <property type="taxonomic scope" value="Eukaryota"/>
</dbReference>
<dbReference type="InterPro" id="IPR007659">
    <property type="entry name" value="Keratin_matx"/>
</dbReference>
<keyword evidence="7" id="KW-1185">Reference proteome</keyword>
<dbReference type="GO" id="GO:0045095">
    <property type="term" value="C:keratin filament"/>
    <property type="evidence" value="ECO:0007669"/>
    <property type="project" value="UniProtKB-UniRule"/>
</dbReference>
<dbReference type="PANTHER" id="PTHR23260:SF8">
    <property type="entry name" value="KERATIN-ASSOCIATED PROTEIN"/>
    <property type="match status" value="1"/>
</dbReference>
<evidence type="ECO:0000256" key="1">
    <source>
        <dbReference type="ARBA" id="ARBA00003327"/>
    </source>
</evidence>
<dbReference type="EMBL" id="AAGW02017628">
    <property type="status" value="NOT_ANNOTATED_CDS"/>
    <property type="molecule type" value="Genomic_DNA"/>
</dbReference>
<dbReference type="EMBL" id="AAGW02017629">
    <property type="status" value="NOT_ANNOTATED_CDS"/>
    <property type="molecule type" value="Genomic_DNA"/>
</dbReference>
<proteinExistence type="inferred from homology"/>
<dbReference type="Proteomes" id="UP000001811">
    <property type="component" value="Chromosome 14"/>
</dbReference>
<evidence type="ECO:0000313" key="7">
    <source>
        <dbReference type="Proteomes" id="UP000001811"/>
    </source>
</evidence>
<dbReference type="GO" id="GO:0005829">
    <property type="term" value="C:cytosol"/>
    <property type="evidence" value="ECO:0007669"/>
    <property type="project" value="UniProtKB-ARBA"/>
</dbReference>
<evidence type="ECO:0000313" key="6">
    <source>
        <dbReference type="Ensembl" id="ENSOCUP00000016316.2"/>
    </source>
</evidence>
<dbReference type="Ensembl" id="ENSOCUT00000008318.3">
    <property type="protein sequence ID" value="ENSOCUP00000016316.2"/>
    <property type="gene ID" value="ENSOCUG00000008319.3"/>
</dbReference>
<organism evidence="6 7">
    <name type="scientific">Oryctolagus cuniculus</name>
    <name type="common">Rabbit</name>
    <dbReference type="NCBI Taxonomy" id="9986"/>
    <lineage>
        <taxon>Eukaryota</taxon>
        <taxon>Metazoa</taxon>
        <taxon>Chordata</taxon>
        <taxon>Craniata</taxon>
        <taxon>Vertebrata</taxon>
        <taxon>Euteleostomi</taxon>
        <taxon>Mammalia</taxon>
        <taxon>Eutheria</taxon>
        <taxon>Euarchontoglires</taxon>
        <taxon>Glires</taxon>
        <taxon>Lagomorpha</taxon>
        <taxon>Leporidae</taxon>
        <taxon>Oryctolagus</taxon>
    </lineage>
</organism>
<comment type="function">
    <text evidence="1 5">In the hair cortex, hair keratin intermediate filaments are embedded in an interfilamentous matrix, consisting of hair keratin-associated proteins (KRTAP), which are essential for the formation of a rigid and resistant hair shaft through their extensive disulfide bond cross-linking with abundant cysteine residues of hair keratins. The matrix proteins include the high-sulfur and high-glycine-tyrosine keratins.</text>
</comment>
<dbReference type="Pfam" id="PF05287">
    <property type="entry name" value="PMG"/>
    <property type="match status" value="1"/>
</dbReference>
<protein>
    <recommendedName>
        <fullName evidence="5">Keratin-associated protein</fullName>
    </recommendedName>
</protein>